<accession>A0ABR9XFW9</accession>
<keyword evidence="6" id="KW-0630">Potassium</keyword>
<gene>
    <name evidence="14" type="ORF">IRJ18_06085</name>
</gene>
<evidence type="ECO:0000256" key="7">
    <source>
        <dbReference type="ARBA" id="ARBA00022989"/>
    </source>
</evidence>
<evidence type="ECO:0000256" key="2">
    <source>
        <dbReference type="ARBA" id="ARBA00022448"/>
    </source>
</evidence>
<evidence type="ECO:0000313" key="14">
    <source>
        <dbReference type="EMBL" id="MBE9665923.1"/>
    </source>
</evidence>
<keyword evidence="15" id="KW-1185">Reference proteome</keyword>
<comment type="subcellular location">
    <subcellularLocation>
        <location evidence="1">Membrane</location>
        <topology evidence="1">Multi-pass membrane protein</topology>
    </subcellularLocation>
</comment>
<feature type="transmembrane region" description="Helical" evidence="11">
    <location>
        <begin position="101"/>
        <end position="120"/>
    </location>
</feature>
<dbReference type="Gene3D" id="2.60.40.1400">
    <property type="entry name" value="G protein-activated inward rectifier potassium channel 1"/>
    <property type="match status" value="1"/>
</dbReference>
<dbReference type="PANTHER" id="PTHR11767">
    <property type="entry name" value="INWARD RECTIFIER POTASSIUM CHANNEL"/>
    <property type="match status" value="1"/>
</dbReference>
<evidence type="ECO:0000256" key="10">
    <source>
        <dbReference type="ARBA" id="ARBA00023303"/>
    </source>
</evidence>
<dbReference type="Proteomes" id="UP000632774">
    <property type="component" value="Unassembled WGS sequence"/>
</dbReference>
<reference evidence="14 15" key="1">
    <citation type="submission" date="2020-10" db="EMBL/GenBank/DDBJ databases">
        <title>Mucilaginibacter mali sp. nov., isolated from rhizosphere soil of apple orchard.</title>
        <authorList>
            <person name="Lee J.-S."/>
            <person name="Kim H.S."/>
            <person name="Kim J.-S."/>
        </authorList>
    </citation>
    <scope>NUCLEOTIDE SEQUENCE [LARGE SCALE GENOMIC DNA]</scope>
    <source>
        <strain evidence="14 15">KCTC 23157</strain>
    </source>
</reference>
<evidence type="ECO:0000259" key="13">
    <source>
        <dbReference type="Pfam" id="PF17655"/>
    </source>
</evidence>
<dbReference type="InterPro" id="IPR013518">
    <property type="entry name" value="K_chnl_inward-rec_Kir_cyto"/>
</dbReference>
<dbReference type="InterPro" id="IPR041647">
    <property type="entry name" value="IRK_C"/>
</dbReference>
<keyword evidence="5" id="KW-0851">Voltage-gated channel</keyword>
<keyword evidence="3" id="KW-0633">Potassium transport</keyword>
<dbReference type="Pfam" id="PF07885">
    <property type="entry name" value="Ion_trans_2"/>
    <property type="match status" value="1"/>
</dbReference>
<dbReference type="PRINTS" id="PR01320">
    <property type="entry name" value="KIRCHANNEL"/>
</dbReference>
<dbReference type="Pfam" id="PF17655">
    <property type="entry name" value="IRK_C"/>
    <property type="match status" value="1"/>
</dbReference>
<evidence type="ECO:0000256" key="11">
    <source>
        <dbReference type="SAM" id="Phobius"/>
    </source>
</evidence>
<keyword evidence="10" id="KW-0407">Ion channel</keyword>
<dbReference type="SUPFAM" id="SSF81296">
    <property type="entry name" value="E set domains"/>
    <property type="match status" value="1"/>
</dbReference>
<feature type="transmembrane region" description="Helical" evidence="11">
    <location>
        <begin position="132"/>
        <end position="153"/>
    </location>
</feature>
<name>A0ABR9XFW9_9SPHI</name>
<evidence type="ECO:0000256" key="3">
    <source>
        <dbReference type="ARBA" id="ARBA00022538"/>
    </source>
</evidence>
<dbReference type="EMBL" id="JADFFM010000001">
    <property type="protein sequence ID" value="MBE9665923.1"/>
    <property type="molecule type" value="Genomic_DNA"/>
</dbReference>
<dbReference type="InterPro" id="IPR014756">
    <property type="entry name" value="Ig_E-set"/>
</dbReference>
<keyword evidence="9 11" id="KW-0472">Membrane</keyword>
<feature type="transmembrane region" description="Helical" evidence="11">
    <location>
        <begin position="62"/>
        <end position="81"/>
    </location>
</feature>
<dbReference type="SUPFAM" id="SSF81324">
    <property type="entry name" value="Voltage-gated potassium channels"/>
    <property type="match status" value="1"/>
</dbReference>
<comment type="caution">
    <text evidence="14">The sequence shown here is derived from an EMBL/GenBank/DDBJ whole genome shotgun (WGS) entry which is preliminary data.</text>
</comment>
<evidence type="ECO:0000256" key="5">
    <source>
        <dbReference type="ARBA" id="ARBA00022882"/>
    </source>
</evidence>
<dbReference type="RefSeq" id="WP_194105304.1">
    <property type="nucleotide sequence ID" value="NZ_JADFFM010000001.1"/>
</dbReference>
<proteinExistence type="predicted"/>
<evidence type="ECO:0000256" key="8">
    <source>
        <dbReference type="ARBA" id="ARBA00023065"/>
    </source>
</evidence>
<feature type="domain" description="Potassium channel" evidence="12">
    <location>
        <begin position="71"/>
        <end position="149"/>
    </location>
</feature>
<organism evidence="14 15">
    <name type="scientific">Mucilaginibacter boryungensis</name>
    <dbReference type="NCBI Taxonomy" id="768480"/>
    <lineage>
        <taxon>Bacteria</taxon>
        <taxon>Pseudomonadati</taxon>
        <taxon>Bacteroidota</taxon>
        <taxon>Sphingobacteriia</taxon>
        <taxon>Sphingobacteriales</taxon>
        <taxon>Sphingobacteriaceae</taxon>
        <taxon>Mucilaginibacter</taxon>
    </lineage>
</organism>
<evidence type="ECO:0000256" key="4">
    <source>
        <dbReference type="ARBA" id="ARBA00022692"/>
    </source>
</evidence>
<evidence type="ECO:0000259" key="12">
    <source>
        <dbReference type="Pfam" id="PF07885"/>
    </source>
</evidence>
<protein>
    <submittedName>
        <fullName evidence="14">Ion transporter</fullName>
    </submittedName>
</protein>
<keyword evidence="7 11" id="KW-1133">Transmembrane helix</keyword>
<evidence type="ECO:0000256" key="1">
    <source>
        <dbReference type="ARBA" id="ARBA00004141"/>
    </source>
</evidence>
<dbReference type="InterPro" id="IPR013099">
    <property type="entry name" value="K_chnl_dom"/>
</dbReference>
<evidence type="ECO:0000256" key="6">
    <source>
        <dbReference type="ARBA" id="ARBA00022958"/>
    </source>
</evidence>
<evidence type="ECO:0000256" key="9">
    <source>
        <dbReference type="ARBA" id="ARBA00023136"/>
    </source>
</evidence>
<keyword evidence="4 11" id="KW-0812">Transmembrane</keyword>
<feature type="domain" description="Inward rectifier potassium channel C-terminal" evidence="13">
    <location>
        <begin position="161"/>
        <end position="314"/>
    </location>
</feature>
<dbReference type="InterPro" id="IPR016449">
    <property type="entry name" value="K_chnl_inward-rec_Kir"/>
</dbReference>
<keyword evidence="8" id="KW-0406">Ion transport</keyword>
<keyword evidence="2" id="KW-0813">Transport</keyword>
<evidence type="ECO:0000313" key="15">
    <source>
        <dbReference type="Proteomes" id="UP000632774"/>
    </source>
</evidence>
<sequence length="316" mass="35463">MAILHRKKFNPEDDLGFGSQPVMKSQPLLNRDGSVNVRRKGLSIFNTADNYHNLIRMGWGKFWLLVLSGYLVVNIIFAFIYMSLGTDNLYGADGSTGLDHFFNAFFFSAQTMSTVGYGHISPKGMAANSVAALESMLGLLAFALATGLLYGRFSRPSAKISYSKNILVAPYQGDGKGLMFRLANMRKNILIGLSIEVIFSYNEDVDGKPVRRFFPLELERKQVSILTISWTIVHPLDDNSPLRDMTPEELKRTEASFSVLLKAFDDTFSQTVHSRAAYYFSDIVWNAKFKPTFDRDDDGTIVLDLSKLHDHVTIAQ</sequence>
<dbReference type="Gene3D" id="1.10.287.70">
    <property type="match status" value="1"/>
</dbReference>